<gene>
    <name evidence="2" type="ORF">RN001_013933</name>
</gene>
<keyword evidence="1" id="KW-1133">Transmembrane helix</keyword>
<comment type="caution">
    <text evidence="2">The sequence shown here is derived from an EMBL/GenBank/DDBJ whole genome shotgun (WGS) entry which is preliminary data.</text>
</comment>
<feature type="transmembrane region" description="Helical" evidence="1">
    <location>
        <begin position="68"/>
        <end position="89"/>
    </location>
</feature>
<feature type="transmembrane region" description="Helical" evidence="1">
    <location>
        <begin position="37"/>
        <end position="56"/>
    </location>
</feature>
<evidence type="ECO:0008006" key="4">
    <source>
        <dbReference type="Google" id="ProtNLM"/>
    </source>
</evidence>
<evidence type="ECO:0000313" key="3">
    <source>
        <dbReference type="Proteomes" id="UP001353858"/>
    </source>
</evidence>
<accession>A0AAN7SLT6</accession>
<dbReference type="PANTHER" id="PTHR36692:SF2">
    <property type="entry name" value="GEO12064P1"/>
    <property type="match status" value="1"/>
</dbReference>
<evidence type="ECO:0000256" key="1">
    <source>
        <dbReference type="SAM" id="Phobius"/>
    </source>
</evidence>
<protein>
    <recommendedName>
        <fullName evidence="4">Protein snakeskin</fullName>
    </recommendedName>
</protein>
<dbReference type="InterPro" id="IPR038976">
    <property type="entry name" value="Ssk"/>
</dbReference>
<keyword evidence="1" id="KW-0472">Membrane</keyword>
<dbReference type="EMBL" id="JARPUR010000006">
    <property type="protein sequence ID" value="KAK4874573.1"/>
    <property type="molecule type" value="Genomic_DNA"/>
</dbReference>
<evidence type="ECO:0000313" key="2">
    <source>
        <dbReference type="EMBL" id="KAK4874573.1"/>
    </source>
</evidence>
<feature type="transmembrane region" description="Helical" evidence="1">
    <location>
        <begin position="101"/>
        <end position="123"/>
    </location>
</feature>
<dbReference type="PANTHER" id="PTHR36692">
    <property type="entry name" value="PROTEIN SNAKESKIN"/>
    <property type="match status" value="1"/>
</dbReference>
<name>A0AAN7SLT6_9COLE</name>
<reference evidence="3" key="1">
    <citation type="submission" date="2023-01" db="EMBL/GenBank/DDBJ databases">
        <title>Key to firefly adult light organ development and bioluminescence: homeobox transcription factors regulate luciferase expression and transportation to peroxisome.</title>
        <authorList>
            <person name="Fu X."/>
        </authorList>
    </citation>
    <scope>NUCLEOTIDE SEQUENCE [LARGE SCALE GENOMIC DNA]</scope>
</reference>
<dbReference type="AlphaFoldDB" id="A0AAN7SLT6"/>
<keyword evidence="3" id="KW-1185">Reference proteome</keyword>
<dbReference type="Proteomes" id="UP001353858">
    <property type="component" value="Unassembled WGS sequence"/>
</dbReference>
<dbReference type="GO" id="GO:0005886">
    <property type="term" value="C:plasma membrane"/>
    <property type="evidence" value="ECO:0007669"/>
    <property type="project" value="TreeGrafter"/>
</dbReference>
<keyword evidence="1" id="KW-0812">Transmembrane</keyword>
<organism evidence="2 3">
    <name type="scientific">Aquatica leii</name>
    <dbReference type="NCBI Taxonomy" id="1421715"/>
    <lineage>
        <taxon>Eukaryota</taxon>
        <taxon>Metazoa</taxon>
        <taxon>Ecdysozoa</taxon>
        <taxon>Arthropoda</taxon>
        <taxon>Hexapoda</taxon>
        <taxon>Insecta</taxon>
        <taxon>Pterygota</taxon>
        <taxon>Neoptera</taxon>
        <taxon>Endopterygota</taxon>
        <taxon>Coleoptera</taxon>
        <taxon>Polyphaga</taxon>
        <taxon>Elateriformia</taxon>
        <taxon>Elateroidea</taxon>
        <taxon>Lampyridae</taxon>
        <taxon>Luciolinae</taxon>
        <taxon>Aquatica</taxon>
    </lineage>
</organism>
<dbReference type="GO" id="GO:0019991">
    <property type="term" value="P:septate junction assembly"/>
    <property type="evidence" value="ECO:0007669"/>
    <property type="project" value="InterPro"/>
</dbReference>
<sequence length="126" mass="13712">MAISRLSIVKFLELALTVACVGLHYHSITDVHDTDFISAGAFCGFLVILTGVFAGHLMGTPVNRRIEIFFCIVGCALFVAAGALNIEYYDNARKGERRNYGLAKASLAIINGALFLIDSLLTWRGE</sequence>
<proteinExistence type="predicted"/>